<dbReference type="RefSeq" id="WP_221272505.1">
    <property type="nucleotide sequence ID" value="NZ_AP024819.1"/>
</dbReference>
<keyword evidence="6 9" id="KW-1133">Transmembrane helix</keyword>
<keyword evidence="2 9" id="KW-0813">Transport</keyword>
<evidence type="ECO:0000256" key="10">
    <source>
        <dbReference type="SAM" id="MobiDB-lite"/>
    </source>
</evidence>
<keyword evidence="7 9" id="KW-0811">Translocation</keyword>
<dbReference type="InterPro" id="IPR006312">
    <property type="entry name" value="TatA/E"/>
</dbReference>
<comment type="similarity">
    <text evidence="9">Belongs to the TatA/E family.</text>
</comment>
<evidence type="ECO:0000256" key="1">
    <source>
        <dbReference type="ARBA" id="ARBA00004162"/>
    </source>
</evidence>
<feature type="compositionally biased region" description="Low complexity" evidence="10">
    <location>
        <begin position="59"/>
        <end position="78"/>
    </location>
</feature>
<keyword evidence="8 9" id="KW-0472">Membrane</keyword>
<evidence type="ECO:0000256" key="4">
    <source>
        <dbReference type="ARBA" id="ARBA00022692"/>
    </source>
</evidence>
<evidence type="ECO:0000256" key="8">
    <source>
        <dbReference type="ARBA" id="ARBA00023136"/>
    </source>
</evidence>
<evidence type="ECO:0000256" key="7">
    <source>
        <dbReference type="ARBA" id="ARBA00023010"/>
    </source>
</evidence>
<evidence type="ECO:0000256" key="5">
    <source>
        <dbReference type="ARBA" id="ARBA00022927"/>
    </source>
</evidence>
<dbReference type="EMBL" id="AP024819">
    <property type="protein sequence ID" value="BCZ19114.1"/>
    <property type="molecule type" value="Genomic_DNA"/>
</dbReference>
<dbReference type="Gene3D" id="1.20.5.3310">
    <property type="match status" value="1"/>
</dbReference>
<dbReference type="PANTHER" id="PTHR42982:SF1">
    <property type="entry name" value="SEC-INDEPENDENT PROTEIN TRANSLOCASE PROTEIN TATA"/>
    <property type="match status" value="1"/>
</dbReference>
<dbReference type="Pfam" id="PF02416">
    <property type="entry name" value="TatA_B_E"/>
    <property type="match status" value="1"/>
</dbReference>
<dbReference type="PANTHER" id="PTHR42982">
    <property type="entry name" value="SEC-INDEPENDENT PROTEIN TRANSLOCASE PROTEIN TATA"/>
    <property type="match status" value="1"/>
</dbReference>
<evidence type="ECO:0000256" key="6">
    <source>
        <dbReference type="ARBA" id="ARBA00022989"/>
    </source>
</evidence>
<dbReference type="InterPro" id="IPR003369">
    <property type="entry name" value="TatA/B/E"/>
</dbReference>
<keyword evidence="4 9" id="KW-0812">Transmembrane</keyword>
<name>A0ABM7SEB6_9HELI</name>
<proteinExistence type="inferred from homology"/>
<evidence type="ECO:0000256" key="9">
    <source>
        <dbReference type="HAMAP-Rule" id="MF_00236"/>
    </source>
</evidence>
<evidence type="ECO:0000313" key="11">
    <source>
        <dbReference type="EMBL" id="BCZ19114.1"/>
    </source>
</evidence>
<evidence type="ECO:0000256" key="2">
    <source>
        <dbReference type="ARBA" id="ARBA00022448"/>
    </source>
</evidence>
<organism evidence="11 12">
    <name type="scientific">Helicobacter gastrofelis</name>
    <dbReference type="NCBI Taxonomy" id="2849642"/>
    <lineage>
        <taxon>Bacteria</taxon>
        <taxon>Pseudomonadati</taxon>
        <taxon>Campylobacterota</taxon>
        <taxon>Epsilonproteobacteria</taxon>
        <taxon>Campylobacterales</taxon>
        <taxon>Helicobacteraceae</taxon>
        <taxon>Helicobacter</taxon>
    </lineage>
</organism>
<comment type="subcellular location">
    <subcellularLocation>
        <location evidence="1 9">Cell membrane</location>
        <topology evidence="1 9">Single-pass membrane protein</topology>
    </subcellularLocation>
</comment>
<sequence>MGTFSVWHWLIVLAVILLLFGAKKIPELAKGLGSGIKNFKKAIKEDEEEGKKPESVGMQPPQQSAQPTPTAPKQEQQS</sequence>
<reference evidence="11 12" key="1">
    <citation type="submission" date="2021-07" db="EMBL/GenBank/DDBJ databases">
        <title>Novel Helicobacter sp. Isolated from a cat.</title>
        <authorList>
            <person name="Rimbara E."/>
            <person name="Suzuki M."/>
        </authorList>
    </citation>
    <scope>NUCLEOTIDE SEQUENCE [LARGE SCALE GENOMIC DNA]</scope>
    <source>
        <strain evidence="12">NHP19-012</strain>
    </source>
</reference>
<comment type="function">
    <text evidence="9">Part of the twin-arginine translocation (Tat) system that transports large folded proteins containing a characteristic twin-arginine motif in their signal peptide across membranes. TatA could form the protein-conducting channel of the Tat system.</text>
</comment>
<keyword evidence="12" id="KW-1185">Reference proteome</keyword>
<dbReference type="NCBIfam" id="TIGR01411">
    <property type="entry name" value="tatAE"/>
    <property type="match status" value="1"/>
</dbReference>
<accession>A0ABM7SEB6</accession>
<evidence type="ECO:0000256" key="3">
    <source>
        <dbReference type="ARBA" id="ARBA00022475"/>
    </source>
</evidence>
<keyword evidence="3 9" id="KW-1003">Cell membrane</keyword>
<feature type="transmembrane region" description="Helical" evidence="9">
    <location>
        <begin position="6"/>
        <end position="22"/>
    </location>
</feature>
<feature type="region of interest" description="Disordered" evidence="10">
    <location>
        <begin position="44"/>
        <end position="78"/>
    </location>
</feature>
<comment type="subunit">
    <text evidence="9">Forms a complex with TatC.</text>
</comment>
<dbReference type="Proteomes" id="UP000826146">
    <property type="component" value="Chromosome"/>
</dbReference>
<evidence type="ECO:0000313" key="12">
    <source>
        <dbReference type="Proteomes" id="UP000826146"/>
    </source>
</evidence>
<protein>
    <recommendedName>
        <fullName evidence="9">Sec-independent protein translocase protein TatA</fullName>
    </recommendedName>
</protein>
<keyword evidence="5 9" id="KW-0653">Protein transport</keyword>
<dbReference type="HAMAP" id="MF_00236">
    <property type="entry name" value="TatA_E"/>
    <property type="match status" value="1"/>
</dbReference>
<gene>
    <name evidence="9" type="primary">tatA</name>
    <name evidence="11" type="ORF">NHP190012_07560</name>
</gene>